<keyword evidence="2" id="KW-1185">Reference proteome</keyword>
<gene>
    <name evidence="1" type="ORF">BOTNAR_0317g00160</name>
</gene>
<dbReference type="Proteomes" id="UP000297452">
    <property type="component" value="Unassembled WGS sequence"/>
</dbReference>
<proteinExistence type="predicted"/>
<reference evidence="1 2" key="1">
    <citation type="submission" date="2017-12" db="EMBL/GenBank/DDBJ databases">
        <title>Comparative genomics of Botrytis spp.</title>
        <authorList>
            <person name="Valero-Jimenez C.A."/>
            <person name="Tapia P."/>
            <person name="Veloso J."/>
            <person name="Silva-Moreno E."/>
            <person name="Staats M."/>
            <person name="Valdes J.H."/>
            <person name="Van Kan J.A.L."/>
        </authorList>
    </citation>
    <scope>NUCLEOTIDE SEQUENCE [LARGE SCALE GENOMIC DNA]</scope>
    <source>
        <strain evidence="1 2">MUCL2120</strain>
    </source>
</reference>
<sequence length="88" mass="9791">MPATVLCEDTSFIFEIVWRSEQRTDWTRKDDWARGRYLVSTIRALPVVFDPGRVGPGNASPVFLVPSLVQSEVGEVLVVASESCYGDD</sequence>
<dbReference type="EMBL" id="PQXJ01000317">
    <property type="protein sequence ID" value="TGO52691.1"/>
    <property type="molecule type" value="Genomic_DNA"/>
</dbReference>
<organism evidence="1 2">
    <name type="scientific">Botryotinia narcissicola</name>
    <dbReference type="NCBI Taxonomy" id="278944"/>
    <lineage>
        <taxon>Eukaryota</taxon>
        <taxon>Fungi</taxon>
        <taxon>Dikarya</taxon>
        <taxon>Ascomycota</taxon>
        <taxon>Pezizomycotina</taxon>
        <taxon>Leotiomycetes</taxon>
        <taxon>Helotiales</taxon>
        <taxon>Sclerotiniaceae</taxon>
        <taxon>Botryotinia</taxon>
    </lineage>
</organism>
<dbReference type="AlphaFoldDB" id="A0A4Z1HUQ4"/>
<name>A0A4Z1HUQ4_9HELO</name>
<accession>A0A4Z1HUQ4</accession>
<comment type="caution">
    <text evidence="1">The sequence shown here is derived from an EMBL/GenBank/DDBJ whole genome shotgun (WGS) entry which is preliminary data.</text>
</comment>
<protein>
    <submittedName>
        <fullName evidence="1">Uncharacterized protein</fullName>
    </submittedName>
</protein>
<evidence type="ECO:0000313" key="1">
    <source>
        <dbReference type="EMBL" id="TGO52691.1"/>
    </source>
</evidence>
<evidence type="ECO:0000313" key="2">
    <source>
        <dbReference type="Proteomes" id="UP000297452"/>
    </source>
</evidence>